<proteinExistence type="predicted"/>
<keyword evidence="3" id="KW-1185">Reference proteome</keyword>
<gene>
    <name evidence="2" type="ORF">PIIN_03498</name>
</gene>
<dbReference type="AlphaFoldDB" id="G4TE16"/>
<dbReference type="HOGENOM" id="CLU_014572_0_0_1"/>
<organism evidence="2 3">
    <name type="scientific">Serendipita indica (strain DSM 11827)</name>
    <name type="common">Root endophyte fungus</name>
    <name type="synonym">Piriformospora indica</name>
    <dbReference type="NCBI Taxonomy" id="1109443"/>
    <lineage>
        <taxon>Eukaryota</taxon>
        <taxon>Fungi</taxon>
        <taxon>Dikarya</taxon>
        <taxon>Basidiomycota</taxon>
        <taxon>Agaricomycotina</taxon>
        <taxon>Agaricomycetes</taxon>
        <taxon>Sebacinales</taxon>
        <taxon>Serendipitaceae</taxon>
        <taxon>Serendipita</taxon>
    </lineage>
</organism>
<sequence>MQAENGQSKSFDASVTVSGTLSKLLPLPHVTDGRNLHPLANPTLGAAGYSESPASAVRKLLSTFRDVSHSLTAATSYPILDQRTVTLYKEHSLHEQSIHKAARTAKATLKALRGAREASESQYSAFGLPIPTLRSQVCAFVLNSIERWANAAKLEYFLDESHATDGPVPFPSTPGRAQTPAPPPSKKITASLTKEHLLVDFEFEKDGLADSPQIDLPIHQHVVPLTLRTVKITVGDKDDTSFGSSGHAGGTLHGMLEEKMNAFLFELACGGKRTWAMVDNRRVEKVALELQAAFRGLDQMADIIKHETEAGAEVAMSWWDCVPILTEKVLSVIRIEQKCMSSEWKSHMTEYSSTVPLDILAMRSCGIPLPYLNSISLSILPHLSPLAYLTLLRSWQASKEPRTEETSDLADIPLSHLRAILSDRQTRRMLDVPEVDISYDPSLPSSSVIEDMLGLPLIANPPSMPFALDEESRVKRAELTSFVLMKPSFTGSSELSSKGGWTMSCRIAGGSSSVILSQARMKRVAEAIGKSHTSSDALNLLSLTAPTVAVGPSWLDLTIDPSLTQASRTYTSRYQPPPGDDPGLFNVLMPLTEPGLAFHDLPVRTLDQVLSVISILKEQLWLRSLLVGVGFQAGYRADDLGPSLDKAEQGMEDAVGLLESLLSDKYTPTKLRVTYEVIADGRTGVRVTFPFKQQTVVSEVALDLACSRGVSVHVNGERIESLEEVVRRGGLLGLVTAVWRRTQIQ</sequence>
<feature type="region of interest" description="Disordered" evidence="1">
    <location>
        <begin position="165"/>
        <end position="186"/>
    </location>
</feature>
<dbReference type="InParanoid" id="G4TE16"/>
<dbReference type="Proteomes" id="UP000007148">
    <property type="component" value="Unassembled WGS sequence"/>
</dbReference>
<evidence type="ECO:0000313" key="2">
    <source>
        <dbReference type="EMBL" id="CCA69559.1"/>
    </source>
</evidence>
<name>G4TE16_SERID</name>
<evidence type="ECO:0000256" key="1">
    <source>
        <dbReference type="SAM" id="MobiDB-lite"/>
    </source>
</evidence>
<protein>
    <recommendedName>
        <fullName evidence="4">Mediator of RNA polymerase II transcription subunit 1</fullName>
    </recommendedName>
</protein>
<evidence type="ECO:0008006" key="4">
    <source>
        <dbReference type="Google" id="ProtNLM"/>
    </source>
</evidence>
<dbReference type="STRING" id="1109443.G4TE16"/>
<evidence type="ECO:0000313" key="3">
    <source>
        <dbReference type="Proteomes" id="UP000007148"/>
    </source>
</evidence>
<reference evidence="2 3" key="1">
    <citation type="journal article" date="2011" name="PLoS Pathog.">
        <title>Endophytic Life Strategies Decoded by Genome and Transcriptome Analyses of the Mutualistic Root Symbiont Piriformospora indica.</title>
        <authorList>
            <person name="Zuccaro A."/>
            <person name="Lahrmann U."/>
            <person name="Guldener U."/>
            <person name="Langen G."/>
            <person name="Pfiffi S."/>
            <person name="Biedenkopf D."/>
            <person name="Wong P."/>
            <person name="Samans B."/>
            <person name="Grimm C."/>
            <person name="Basiewicz M."/>
            <person name="Murat C."/>
            <person name="Martin F."/>
            <person name="Kogel K.H."/>
        </authorList>
    </citation>
    <scope>NUCLEOTIDE SEQUENCE [LARGE SCALE GENOMIC DNA]</scope>
    <source>
        <strain evidence="2 3">DSM 11827</strain>
    </source>
</reference>
<dbReference type="OrthoDB" id="544685at2759"/>
<comment type="caution">
    <text evidence="2">The sequence shown here is derived from an EMBL/GenBank/DDBJ whole genome shotgun (WGS) entry which is preliminary data.</text>
</comment>
<dbReference type="eggNOG" id="ENOG502SHJN">
    <property type="taxonomic scope" value="Eukaryota"/>
</dbReference>
<accession>G4TE16</accession>
<dbReference type="EMBL" id="CAFZ01000058">
    <property type="protein sequence ID" value="CCA69559.1"/>
    <property type="molecule type" value="Genomic_DNA"/>
</dbReference>